<feature type="domain" description="Terpene synthase N-terminal" evidence="5">
    <location>
        <begin position="30"/>
        <end position="200"/>
    </location>
</feature>
<dbReference type="InterPro" id="IPR001906">
    <property type="entry name" value="Terpene_synth_N"/>
</dbReference>
<accession>A0A2H5QJS2</accession>
<sequence length="581" mass="66274">MACSNNSIVACNGSNDPLQRRSANYHASIWNPELIESFTTPYTYELYANRLDELKQKAKDLFASAKESTSELLKLTDSVQKLGVAYHFEEEIKEAMNILKGDATIKDLNATSLHFRLLREYGHPVSTGVFDKFRKRDGRFHDNLREDIEGLLNLFEASFLGIEGEDVLEEANIFCTEHLKESLGTLGSKIILAEQVKQSLDIPSYWRIPRIEAQNFIKLYPTDDESSPILLTLAKLDYNLVQSIHQQELKELARWWSNLGFKEKLSFARDRLMENYLLVMGLCFQEQFSKCRIGLTKFVCILTAIDDIYDVYGSIDELELFTEAVKSFPPSYILSFCFMGISPKIRWEIGAVLEELPEYMQICYLAMFNFGNELACDVMKIHGLNTLSYIKKEWENLCTSYLVEARWFSKGYTPTAKEYIENAWVSVGSPAAIVHAYILLQLQGSNDLAENSLSCLKVEHGYDEMIYWSSLISRLSNDLGNSAVELKRGDVAKSIQCYMIEEGISEEEARDRIKSLIIYSWKKLNGKNLYKSDFPESMAKMCLDMSRTAHCIFHGDGIGTSTGVTRDRLVSLILEPIPVEL</sequence>
<keyword evidence="4" id="KW-0175">Coiled coil</keyword>
<name>A0A2H5QJS2_CITUN</name>
<dbReference type="Gene3D" id="1.10.600.10">
    <property type="entry name" value="Farnesyl Diphosphate Synthase"/>
    <property type="match status" value="1"/>
</dbReference>
<proteinExistence type="predicted"/>
<dbReference type="InterPro" id="IPR008930">
    <property type="entry name" value="Terpenoid_cyclase/PrenylTrfase"/>
</dbReference>
<dbReference type="PANTHER" id="PTHR31225:SF98">
    <property type="entry name" value="TERPENE SYNTHASE 9-RELATED"/>
    <property type="match status" value="1"/>
</dbReference>
<feature type="domain" description="Terpene synthase metal-binding" evidence="6">
    <location>
        <begin position="258"/>
        <end position="523"/>
    </location>
</feature>
<dbReference type="Pfam" id="PF03936">
    <property type="entry name" value="Terpene_synth_C"/>
    <property type="match status" value="1"/>
</dbReference>
<evidence type="ECO:0000256" key="1">
    <source>
        <dbReference type="ARBA" id="ARBA00022723"/>
    </source>
</evidence>
<organism evidence="7 8">
    <name type="scientific">Citrus unshiu</name>
    <name type="common">Satsuma mandarin</name>
    <name type="synonym">Citrus nobilis var. unshiu</name>
    <dbReference type="NCBI Taxonomy" id="55188"/>
    <lineage>
        <taxon>Eukaryota</taxon>
        <taxon>Viridiplantae</taxon>
        <taxon>Streptophyta</taxon>
        <taxon>Embryophyta</taxon>
        <taxon>Tracheophyta</taxon>
        <taxon>Spermatophyta</taxon>
        <taxon>Magnoliopsida</taxon>
        <taxon>eudicotyledons</taxon>
        <taxon>Gunneridae</taxon>
        <taxon>Pentapetalae</taxon>
        <taxon>rosids</taxon>
        <taxon>malvids</taxon>
        <taxon>Sapindales</taxon>
        <taxon>Rutaceae</taxon>
        <taxon>Aurantioideae</taxon>
        <taxon>Citrus</taxon>
    </lineage>
</organism>
<dbReference type="GO" id="GO:0000287">
    <property type="term" value="F:magnesium ion binding"/>
    <property type="evidence" value="ECO:0007669"/>
    <property type="project" value="InterPro"/>
</dbReference>
<dbReference type="GO" id="GO:0016102">
    <property type="term" value="P:diterpenoid biosynthetic process"/>
    <property type="evidence" value="ECO:0007669"/>
    <property type="project" value="InterPro"/>
</dbReference>
<evidence type="ECO:0000259" key="5">
    <source>
        <dbReference type="Pfam" id="PF01397"/>
    </source>
</evidence>
<keyword evidence="1" id="KW-0479">Metal-binding</keyword>
<dbReference type="SUPFAM" id="SSF48239">
    <property type="entry name" value="Terpenoid cyclases/Protein prenyltransferases"/>
    <property type="match status" value="1"/>
</dbReference>
<dbReference type="GO" id="GO:0010333">
    <property type="term" value="F:terpene synthase activity"/>
    <property type="evidence" value="ECO:0007669"/>
    <property type="project" value="InterPro"/>
</dbReference>
<keyword evidence="8" id="KW-1185">Reference proteome</keyword>
<keyword evidence="2" id="KW-0460">Magnesium</keyword>
<dbReference type="CDD" id="cd00684">
    <property type="entry name" value="Terpene_cyclase_plant_C1"/>
    <property type="match status" value="1"/>
</dbReference>
<dbReference type="EMBL" id="BDQV01000433">
    <property type="protein sequence ID" value="GAY64864.1"/>
    <property type="molecule type" value="Genomic_DNA"/>
</dbReference>
<dbReference type="Proteomes" id="UP000236630">
    <property type="component" value="Unassembled WGS sequence"/>
</dbReference>
<comment type="caution">
    <text evidence="7">The sequence shown here is derived from an EMBL/GenBank/DDBJ whole genome shotgun (WGS) entry which is preliminary data.</text>
</comment>
<feature type="coiled-coil region" evidence="4">
    <location>
        <begin position="44"/>
        <end position="71"/>
    </location>
</feature>
<dbReference type="InterPro" id="IPR036965">
    <property type="entry name" value="Terpene_synth_N_sf"/>
</dbReference>
<dbReference type="InterPro" id="IPR005630">
    <property type="entry name" value="Terpene_synthase_metal-bd"/>
</dbReference>
<dbReference type="Pfam" id="PF01397">
    <property type="entry name" value="Terpene_synth"/>
    <property type="match status" value="1"/>
</dbReference>
<dbReference type="InterPro" id="IPR050148">
    <property type="entry name" value="Terpene_synthase-like"/>
</dbReference>
<evidence type="ECO:0000256" key="2">
    <source>
        <dbReference type="ARBA" id="ARBA00022842"/>
    </source>
</evidence>
<dbReference type="InterPro" id="IPR008949">
    <property type="entry name" value="Isoprenoid_synthase_dom_sf"/>
</dbReference>
<dbReference type="Gene3D" id="1.50.10.130">
    <property type="entry name" value="Terpene synthase, N-terminal domain"/>
    <property type="match status" value="1"/>
</dbReference>
<dbReference type="STRING" id="55188.A0A2H5QJS2"/>
<evidence type="ECO:0000259" key="6">
    <source>
        <dbReference type="Pfam" id="PF03936"/>
    </source>
</evidence>
<dbReference type="PANTHER" id="PTHR31225">
    <property type="entry name" value="OS04G0344100 PROTEIN-RELATED"/>
    <property type="match status" value="1"/>
</dbReference>
<gene>
    <name evidence="7" type="ORF">CUMW_236850</name>
</gene>
<dbReference type="SUPFAM" id="SSF48576">
    <property type="entry name" value="Terpenoid synthases"/>
    <property type="match status" value="1"/>
</dbReference>
<dbReference type="InterPro" id="IPR044814">
    <property type="entry name" value="Terpene_cyclase_plant_C1"/>
</dbReference>
<evidence type="ECO:0000256" key="3">
    <source>
        <dbReference type="ARBA" id="ARBA00023239"/>
    </source>
</evidence>
<evidence type="ECO:0000313" key="8">
    <source>
        <dbReference type="Proteomes" id="UP000236630"/>
    </source>
</evidence>
<protein>
    <submittedName>
        <fullName evidence="7">Uncharacterized protein</fullName>
    </submittedName>
</protein>
<evidence type="ECO:0000256" key="4">
    <source>
        <dbReference type="SAM" id="Coils"/>
    </source>
</evidence>
<dbReference type="AlphaFoldDB" id="A0A2H5QJS2"/>
<reference evidence="7 8" key="1">
    <citation type="journal article" date="2017" name="Front. Genet.">
        <title>Draft sequencing of the heterozygous diploid genome of Satsuma (Citrus unshiu Marc.) using a hybrid assembly approach.</title>
        <authorList>
            <person name="Shimizu T."/>
            <person name="Tanizawa Y."/>
            <person name="Mochizuki T."/>
            <person name="Nagasaki H."/>
            <person name="Yoshioka T."/>
            <person name="Toyoda A."/>
            <person name="Fujiyama A."/>
            <person name="Kaminuma E."/>
            <person name="Nakamura Y."/>
        </authorList>
    </citation>
    <scope>NUCLEOTIDE SEQUENCE [LARGE SCALE GENOMIC DNA]</scope>
    <source>
        <strain evidence="8">cv. Miyagawa wase</strain>
    </source>
</reference>
<keyword evidence="3" id="KW-0456">Lyase</keyword>
<evidence type="ECO:0000313" key="7">
    <source>
        <dbReference type="EMBL" id="GAY64864.1"/>
    </source>
</evidence>